<evidence type="ECO:0008006" key="3">
    <source>
        <dbReference type="Google" id="ProtNLM"/>
    </source>
</evidence>
<dbReference type="Proteomes" id="UP000544110">
    <property type="component" value="Unassembled WGS sequence"/>
</dbReference>
<keyword evidence="2" id="KW-1185">Reference proteome</keyword>
<sequence>MLKEDLTSGWDSPVPQRKIAAGQHSELHPVSELPHPIIAKATESFGPDAAHDNYVGPIASATQLRLLEIKQSQWRGGVWQDTKTGVRWLVVAGLAKGDHQDRDDFYQRVQRANEAGDLKGWLPTDDDRRLLKQETAARIRTEWELNVQRQVRDALRAVQHGGTHTMTIDHPLSAEGPIARVDLSVAAVRDGDYQADEIDLDIAANSQFAGSNLAWHLTTRILISISPPEQSWDRYKDTYSNIGEVGAWAARVAELDNFVDSQTLAESVSGSTSHYSHRKHLAGSTVEGKAVRALCGAFFVPTQDHEALPECPTCSQRFEELPG</sequence>
<name>A0A7Y9RUT2_9ACTN</name>
<evidence type="ECO:0000313" key="1">
    <source>
        <dbReference type="EMBL" id="NYG55278.1"/>
    </source>
</evidence>
<reference evidence="1 2" key="1">
    <citation type="submission" date="2020-07" db="EMBL/GenBank/DDBJ databases">
        <title>Sequencing the genomes of 1000 actinobacteria strains.</title>
        <authorList>
            <person name="Klenk H.-P."/>
        </authorList>
    </citation>
    <scope>NUCLEOTIDE SEQUENCE [LARGE SCALE GENOMIC DNA]</scope>
    <source>
        <strain evidence="1 2">DSM 24552</strain>
    </source>
</reference>
<dbReference type="InterPro" id="IPR021400">
    <property type="entry name" value="DUF3039"/>
</dbReference>
<proteinExistence type="predicted"/>
<protein>
    <recommendedName>
        <fullName evidence="3">DUF3039 domain-containing protein</fullName>
    </recommendedName>
</protein>
<dbReference type="RefSeq" id="WP_179517753.1">
    <property type="nucleotide sequence ID" value="NZ_JACCAC010000001.1"/>
</dbReference>
<dbReference type="EMBL" id="JACCAC010000001">
    <property type="protein sequence ID" value="NYG55278.1"/>
    <property type="molecule type" value="Genomic_DNA"/>
</dbReference>
<comment type="caution">
    <text evidence="1">The sequence shown here is derived from an EMBL/GenBank/DDBJ whole genome shotgun (WGS) entry which is preliminary data.</text>
</comment>
<gene>
    <name evidence="1" type="ORF">BJ989_001582</name>
</gene>
<evidence type="ECO:0000313" key="2">
    <source>
        <dbReference type="Proteomes" id="UP000544110"/>
    </source>
</evidence>
<accession>A0A7Y9RUT2</accession>
<organism evidence="1 2">
    <name type="scientific">Nocardioides perillae</name>
    <dbReference type="NCBI Taxonomy" id="1119534"/>
    <lineage>
        <taxon>Bacteria</taxon>
        <taxon>Bacillati</taxon>
        <taxon>Actinomycetota</taxon>
        <taxon>Actinomycetes</taxon>
        <taxon>Propionibacteriales</taxon>
        <taxon>Nocardioidaceae</taxon>
        <taxon>Nocardioides</taxon>
    </lineage>
</organism>
<dbReference type="AlphaFoldDB" id="A0A7Y9RUT2"/>
<dbReference type="Pfam" id="PF11238">
    <property type="entry name" value="DUF3039"/>
    <property type="match status" value="1"/>
</dbReference>